<accession>A0AC61L6D1</accession>
<comment type="caution">
    <text evidence="1">The sequence shown here is derived from an EMBL/GenBank/DDBJ whole genome shotgun (WGS) entry which is preliminary data.</text>
</comment>
<protein>
    <submittedName>
        <fullName evidence="1">Glutamate-5-semialdehyde dehydrogenase</fullName>
    </submittedName>
</protein>
<reference evidence="1" key="1">
    <citation type="submission" date="2018-01" db="EMBL/GenBank/DDBJ databases">
        <authorList>
            <person name="Krukenberg V."/>
        </authorList>
    </citation>
    <scope>NUCLEOTIDE SEQUENCE</scope>
    <source>
        <strain evidence="1">E20ANME2</strain>
    </source>
</reference>
<name>A0AC61L6D1_9EURY</name>
<dbReference type="EMBL" id="PQXF01000002">
    <property type="protein sequence ID" value="PXF61915.1"/>
    <property type="molecule type" value="Genomic_DNA"/>
</dbReference>
<organism evidence="1 2">
    <name type="scientific">Candidatus Methanogaster sp</name>
    <dbReference type="NCBI Taxonomy" id="3386292"/>
    <lineage>
        <taxon>Archaea</taxon>
        <taxon>Methanobacteriati</taxon>
        <taxon>Methanobacteriota</taxon>
        <taxon>Stenosarchaea group</taxon>
        <taxon>Methanomicrobia</taxon>
        <taxon>Methanosarcinales</taxon>
        <taxon>ANME-2 cluster</taxon>
        <taxon>Candidatus Methanogasteraceae</taxon>
        <taxon>Candidatus Methanogaster</taxon>
    </lineage>
</organism>
<proteinExistence type="predicted"/>
<sequence>MTIEEQVILAEEAALGLTSATTEAKNSALARVARNLDEHRDEIERVNAKDVDDAEKANLAPALIKRLKLDNTKIDEMIEGVKSVIGLVDPVGKVLSATELDESLTLYKVSTPIGLIGVIFESRPDALVQIGTLCIKSGNAVVLKGGSEAKRSNRMLFNLIKDAIEEDAIFEDSIQLVETREDVRELLKLDSHIDLMIPRGSNALVRYIQENTKIPVLGHSDGICHVYVDKDADLDMAADIALDSKCQYAAVCNAIETLLVHTDVADEFLSMVGTRYDAEGVELRGDERARAVLGCNPASDEDWITEYNDLILSIRILDSAGDAIDHINRYGSHHTDAIVTSDERTAERFMEGVDSSSVMWNCSTRFADGFRYGLGSEVGISTGKIHSRGPVGLEGLRIYKYKLIGAGQIVADYADGTKQFTHRQVAQVV</sequence>
<gene>
    <name evidence="1" type="ORF">C4B59_01425</name>
</gene>
<evidence type="ECO:0000313" key="1">
    <source>
        <dbReference type="EMBL" id="PXF61915.1"/>
    </source>
</evidence>
<evidence type="ECO:0000313" key="2">
    <source>
        <dbReference type="Proteomes" id="UP000248329"/>
    </source>
</evidence>
<dbReference type="Proteomes" id="UP000248329">
    <property type="component" value="Unassembled WGS sequence"/>
</dbReference>